<dbReference type="InterPro" id="IPR002035">
    <property type="entry name" value="VWF_A"/>
</dbReference>
<dbReference type="SMART" id="SM00327">
    <property type="entry name" value="VWA"/>
    <property type="match status" value="1"/>
</dbReference>
<gene>
    <name evidence="5" type="ORF">PMG71_10520</name>
</gene>
<dbReference type="Proteomes" id="UP001235303">
    <property type="component" value="Unassembled WGS sequence"/>
</dbReference>
<comment type="caution">
    <text evidence="5">The sequence shown here is derived from an EMBL/GenBank/DDBJ whole genome shotgun (WGS) entry which is preliminary data.</text>
</comment>
<dbReference type="SUPFAM" id="SSF53300">
    <property type="entry name" value="vWA-like"/>
    <property type="match status" value="1"/>
</dbReference>
<evidence type="ECO:0000256" key="3">
    <source>
        <dbReference type="ARBA" id="ARBA00022729"/>
    </source>
</evidence>
<dbReference type="InterPro" id="IPR052969">
    <property type="entry name" value="Thr-specific_kinase-like"/>
</dbReference>
<keyword evidence="2" id="KW-0964">Secreted</keyword>
<dbReference type="CDD" id="cd00198">
    <property type="entry name" value="vWFA"/>
    <property type="match status" value="1"/>
</dbReference>
<comment type="subcellular location">
    <subcellularLocation>
        <location evidence="1">Secreted</location>
    </subcellularLocation>
</comment>
<dbReference type="InterPro" id="IPR036465">
    <property type="entry name" value="vWFA_dom_sf"/>
</dbReference>
<name>A0ABT7ASI0_9CYAN</name>
<proteinExistence type="predicted"/>
<feature type="domain" description="VWFA" evidence="4">
    <location>
        <begin position="71"/>
        <end position="268"/>
    </location>
</feature>
<dbReference type="Pfam" id="PF25106">
    <property type="entry name" value="VWA_4"/>
    <property type="match status" value="1"/>
</dbReference>
<protein>
    <submittedName>
        <fullName evidence="5">VWA domain-containing protein</fullName>
    </submittedName>
</protein>
<dbReference type="PANTHER" id="PTHR47763:SF1">
    <property type="entry name" value="DUF659 DOMAIN-CONTAINING PROTEIN"/>
    <property type="match status" value="1"/>
</dbReference>
<evidence type="ECO:0000259" key="4">
    <source>
        <dbReference type="PROSITE" id="PS50234"/>
    </source>
</evidence>
<evidence type="ECO:0000256" key="2">
    <source>
        <dbReference type="ARBA" id="ARBA00022525"/>
    </source>
</evidence>
<evidence type="ECO:0000313" key="5">
    <source>
        <dbReference type="EMBL" id="MDJ1169860.1"/>
    </source>
</evidence>
<reference evidence="5 6" key="1">
    <citation type="submission" date="2023-01" db="EMBL/GenBank/DDBJ databases">
        <title>Novel diversity within Roseofilum (Cyanobacteria; Desertifilaceae) from marine benthic mats with descriptions of four novel species.</title>
        <authorList>
            <person name="Wang Y."/>
            <person name="Berthold D.E."/>
            <person name="Hu J."/>
            <person name="Lefler F.W."/>
            <person name="Laughinghouse H.D. IV."/>
        </authorList>
    </citation>
    <scope>NUCLEOTIDE SEQUENCE [LARGE SCALE GENOMIC DNA]</scope>
    <source>
        <strain evidence="5 6">BLCC-M154</strain>
    </source>
</reference>
<keyword evidence="6" id="KW-1185">Reference proteome</keyword>
<dbReference type="RefSeq" id="WP_283753619.1">
    <property type="nucleotide sequence ID" value="NZ_JAQOSP010000071.1"/>
</dbReference>
<keyword evidence="3" id="KW-0732">Signal</keyword>
<dbReference type="Gene3D" id="3.40.50.410">
    <property type="entry name" value="von Willebrand factor, type A domain"/>
    <property type="match status" value="1"/>
</dbReference>
<sequence>MKKCDGCGASNEDKAKFCQECGRAFAGASSPSATVSKTVESAAPKTTGVTLNLAASLMTRAQQLDQKRKADILFVLDCTGSMGGEIEGIKETISEFADLIESEGVRVRVGLVAFRDRLIREDHRVLTFGGEVFTNQPKQFREQVSKLRATGGGDAPESSLDALMLALNQPFGTDGNKVIVLITDAPPHIPDLETQSMEQVVAKIKAVGIQQCYLVIRTQDPQSQVYLKLLEGVRGMAFDLGTGDDFRKRAENFKRTLRALGKTISETV</sequence>
<organism evidence="5 6">
    <name type="scientific">Roseofilum acuticapitatum BLCC-M154</name>
    <dbReference type="NCBI Taxonomy" id="3022444"/>
    <lineage>
        <taxon>Bacteria</taxon>
        <taxon>Bacillati</taxon>
        <taxon>Cyanobacteriota</taxon>
        <taxon>Cyanophyceae</taxon>
        <taxon>Desertifilales</taxon>
        <taxon>Desertifilaceae</taxon>
        <taxon>Roseofilum</taxon>
        <taxon>Roseofilum acuticapitatum</taxon>
    </lineage>
</organism>
<dbReference type="PROSITE" id="PS50234">
    <property type="entry name" value="VWFA"/>
    <property type="match status" value="1"/>
</dbReference>
<dbReference type="EMBL" id="JAQOSP010000071">
    <property type="protein sequence ID" value="MDJ1169860.1"/>
    <property type="molecule type" value="Genomic_DNA"/>
</dbReference>
<accession>A0ABT7ASI0</accession>
<dbReference type="InterPro" id="IPR056861">
    <property type="entry name" value="HMCN1-like_VWA"/>
</dbReference>
<evidence type="ECO:0000313" key="6">
    <source>
        <dbReference type="Proteomes" id="UP001235303"/>
    </source>
</evidence>
<evidence type="ECO:0000256" key="1">
    <source>
        <dbReference type="ARBA" id="ARBA00004613"/>
    </source>
</evidence>
<dbReference type="PANTHER" id="PTHR47763">
    <property type="entry name" value="ALPHA-PROTEIN KINASE VWKA"/>
    <property type="match status" value="1"/>
</dbReference>